<feature type="compositionally biased region" description="Gly residues" evidence="11">
    <location>
        <begin position="386"/>
        <end position="424"/>
    </location>
</feature>
<feature type="compositionally biased region" description="Basic and acidic residues" evidence="11">
    <location>
        <begin position="1"/>
        <end position="36"/>
    </location>
</feature>
<dbReference type="InterPro" id="IPR021625">
    <property type="entry name" value="PI31_Prot_N"/>
</dbReference>
<reference evidence="15" key="1">
    <citation type="journal article" date="2011" name="Genome Biol.">
        <title>Comparative and functional genomics provide insights into the pathogenicity of dermatophytic fungi.</title>
        <authorList>
            <person name="Burmester A."/>
            <person name="Shelest E."/>
            <person name="Gloeckner G."/>
            <person name="Heddergott C."/>
            <person name="Schindler S."/>
            <person name="Staib P."/>
            <person name="Heidel A."/>
            <person name="Felder M."/>
            <person name="Petzold A."/>
            <person name="Szafranski K."/>
            <person name="Feuermann M."/>
            <person name="Pedruzzi I."/>
            <person name="Priebe S."/>
            <person name="Groth M."/>
            <person name="Winkler R."/>
            <person name="Li W."/>
            <person name="Kniemeyer O."/>
            <person name="Schroeckh V."/>
            <person name="Hertweck C."/>
            <person name="Hube B."/>
            <person name="White T.C."/>
            <person name="Platzer M."/>
            <person name="Guthke R."/>
            <person name="Heitman J."/>
            <person name="Woestemeyer J."/>
            <person name="Zipfel P.F."/>
            <person name="Monod M."/>
            <person name="Brakhage A.A."/>
        </authorList>
    </citation>
    <scope>NUCLEOTIDE SEQUENCE [LARGE SCALE GENOMIC DNA]</scope>
    <source>
        <strain evidence="15">ATCC MYA-4681 / CBS 112371</strain>
    </source>
</reference>
<dbReference type="GO" id="GO:0004866">
    <property type="term" value="F:endopeptidase inhibitor activity"/>
    <property type="evidence" value="ECO:0007669"/>
    <property type="project" value="InterPro"/>
</dbReference>
<dbReference type="Pfam" id="PF08577">
    <property type="entry name" value="PI31_Prot_C"/>
    <property type="match status" value="1"/>
</dbReference>
<evidence type="ECO:0000256" key="11">
    <source>
        <dbReference type="SAM" id="MobiDB-lite"/>
    </source>
</evidence>
<evidence type="ECO:0000256" key="3">
    <source>
        <dbReference type="ARBA" id="ARBA00006405"/>
    </source>
</evidence>
<dbReference type="GO" id="GO:0070628">
    <property type="term" value="F:proteasome binding"/>
    <property type="evidence" value="ECO:0007669"/>
    <property type="project" value="InterPro"/>
</dbReference>
<dbReference type="InterPro" id="IPR013886">
    <property type="entry name" value="PI31_Prot_C"/>
</dbReference>
<gene>
    <name evidence="14" type="ORF">ARB_02778</name>
</gene>
<comment type="caution">
    <text evidence="14">The sequence shown here is derived from an EMBL/GenBank/DDBJ whole genome shotgun (WGS) entry which is preliminary data.</text>
</comment>
<dbReference type="GO" id="GO:0000502">
    <property type="term" value="C:proteasome complex"/>
    <property type="evidence" value="ECO:0007669"/>
    <property type="project" value="UniProtKB-KW"/>
</dbReference>
<feature type="compositionally biased region" description="Pro residues" evidence="11">
    <location>
        <begin position="272"/>
        <end position="284"/>
    </location>
</feature>
<evidence type="ECO:0000256" key="9">
    <source>
        <dbReference type="ARBA" id="ARBA00022990"/>
    </source>
</evidence>
<dbReference type="PANTHER" id="PTHR13266">
    <property type="entry name" value="PROTEASOME INHIBITOR"/>
    <property type="match status" value="1"/>
</dbReference>
<dbReference type="GeneID" id="9525163"/>
<feature type="compositionally biased region" description="Gly residues" evidence="11">
    <location>
        <begin position="339"/>
        <end position="352"/>
    </location>
</feature>
<dbReference type="AlphaFoldDB" id="D4B2U5"/>
<dbReference type="OMA" id="GHACMVA"/>
<evidence type="ECO:0000313" key="15">
    <source>
        <dbReference type="Proteomes" id="UP000008866"/>
    </source>
</evidence>
<comment type="similarity">
    <text evidence="3">Belongs to the proteasome inhibitor PI31 family.</text>
</comment>
<keyword evidence="8" id="KW-0647">Proteasome</keyword>
<name>D4B2U5_ARTBC</name>
<evidence type="ECO:0000259" key="13">
    <source>
        <dbReference type="Pfam" id="PF11566"/>
    </source>
</evidence>
<evidence type="ECO:0000313" key="14">
    <source>
        <dbReference type="EMBL" id="EFE30406.1"/>
    </source>
</evidence>
<comment type="subcellular location">
    <subcellularLocation>
        <location evidence="2">Cytoplasm</location>
    </subcellularLocation>
    <subcellularLocation>
        <location evidence="1">Endoplasmic reticulum</location>
    </subcellularLocation>
</comment>
<evidence type="ECO:0000256" key="4">
    <source>
        <dbReference type="ARBA" id="ARBA00022481"/>
    </source>
</evidence>
<dbReference type="STRING" id="663331.D4B2U5"/>
<feature type="compositionally biased region" description="Basic and acidic residues" evidence="11">
    <location>
        <begin position="285"/>
        <end position="294"/>
    </location>
</feature>
<keyword evidence="7" id="KW-0256">Endoplasmic reticulum</keyword>
<keyword evidence="5" id="KW-0963">Cytoplasm</keyword>
<dbReference type="PANTHER" id="PTHR13266:SF1">
    <property type="entry name" value="PROTEASOME INHIBITOR PI31 SUBUNIT"/>
    <property type="match status" value="1"/>
</dbReference>
<dbReference type="HOGENOM" id="CLU_044125_2_0_1"/>
<evidence type="ECO:0000256" key="1">
    <source>
        <dbReference type="ARBA" id="ARBA00004240"/>
    </source>
</evidence>
<sequence length="424" mass="45918">MERLKMELKKDEARDKKETRRREEDGEDEQRGEQGRKTAMPDQKGSPEGPGRRLMPGNIISTALRILPRAEGLQLKSAQETVALVGHACMVESGFRLIGLGEEHRTDSGDVLPRDWNLGSPPSAFKYSHSHHPPSEYLLQVNRLGSMTVIYAVALFNSRTTSFDISTDDFISDSKLPIDATATSEETIRSLFVSQSRLEEFCRLFNENIVQKLMPDPSIAQTGEGESKEPLVSLREQAAEQYPSRGPLRDDRSPGPTRPYPFDDPLAIPSREPIPAPSGDFPPPRFEDEYEINRGPRGSFPLHSGYGRDERQPVNIGERDLYPQGLAPHDPLQRHLGPTRGGRGGFGSGGGMHPTFDDPMFGGGGRGEGSYDLQVPPGARYDPVGPGDGRPYGRGSGSRSGSGFPGGPGPGGFGGFGGGGGGII</sequence>
<evidence type="ECO:0000256" key="2">
    <source>
        <dbReference type="ARBA" id="ARBA00004496"/>
    </source>
</evidence>
<organism evidence="14 15">
    <name type="scientific">Arthroderma benhamiae (strain ATCC MYA-4681 / CBS 112371)</name>
    <name type="common">Trichophyton mentagrophytes</name>
    <dbReference type="NCBI Taxonomy" id="663331"/>
    <lineage>
        <taxon>Eukaryota</taxon>
        <taxon>Fungi</taxon>
        <taxon>Dikarya</taxon>
        <taxon>Ascomycota</taxon>
        <taxon>Pezizomycotina</taxon>
        <taxon>Eurotiomycetes</taxon>
        <taxon>Eurotiomycetidae</taxon>
        <taxon>Onygenales</taxon>
        <taxon>Arthrodermataceae</taxon>
        <taxon>Trichophyton</taxon>
    </lineage>
</organism>
<evidence type="ECO:0000256" key="7">
    <source>
        <dbReference type="ARBA" id="ARBA00022824"/>
    </source>
</evidence>
<evidence type="ECO:0000256" key="10">
    <source>
        <dbReference type="ARBA" id="ARBA00024805"/>
    </source>
</evidence>
<dbReference type="KEGG" id="abe:ARB_02778"/>
<feature type="domain" description="PI31 proteasome regulator C-terminal" evidence="12">
    <location>
        <begin position="316"/>
        <end position="386"/>
    </location>
</feature>
<feature type="domain" description="PI31 proteasome regulator N-terminal" evidence="13">
    <location>
        <begin position="74"/>
        <end position="217"/>
    </location>
</feature>
<feature type="region of interest" description="Disordered" evidence="11">
    <location>
        <begin position="216"/>
        <end position="308"/>
    </location>
</feature>
<evidence type="ECO:0000256" key="8">
    <source>
        <dbReference type="ARBA" id="ARBA00022942"/>
    </source>
</evidence>
<dbReference type="RefSeq" id="XP_003011046.1">
    <property type="nucleotide sequence ID" value="XM_003011000.1"/>
</dbReference>
<evidence type="ECO:0000256" key="5">
    <source>
        <dbReference type="ARBA" id="ARBA00022490"/>
    </source>
</evidence>
<proteinExistence type="inferred from homology"/>
<feature type="region of interest" description="Disordered" evidence="11">
    <location>
        <begin position="323"/>
        <end position="424"/>
    </location>
</feature>
<dbReference type="eggNOG" id="ENOG502SE4N">
    <property type="taxonomic scope" value="Eukaryota"/>
</dbReference>
<keyword evidence="6" id="KW-0597">Phosphoprotein</keyword>
<evidence type="ECO:0000256" key="6">
    <source>
        <dbReference type="ARBA" id="ARBA00022553"/>
    </source>
</evidence>
<dbReference type="GO" id="GO:0043161">
    <property type="term" value="P:proteasome-mediated ubiquitin-dependent protein catabolic process"/>
    <property type="evidence" value="ECO:0007669"/>
    <property type="project" value="InterPro"/>
</dbReference>
<dbReference type="Pfam" id="PF11566">
    <property type="entry name" value="PI31_Prot_N"/>
    <property type="match status" value="1"/>
</dbReference>
<evidence type="ECO:0000259" key="12">
    <source>
        <dbReference type="Pfam" id="PF08577"/>
    </source>
</evidence>
<feature type="region of interest" description="Disordered" evidence="11">
    <location>
        <begin position="1"/>
        <end position="57"/>
    </location>
</feature>
<keyword evidence="15" id="KW-1185">Reference proteome</keyword>
<keyword evidence="4" id="KW-0488">Methylation</keyword>
<keyword evidence="9" id="KW-0007">Acetylation</keyword>
<protein>
    <submittedName>
        <fullName evidence="14">Uncharacterized protein</fullName>
    </submittedName>
</protein>
<dbReference type="Gene3D" id="3.40.1000.30">
    <property type="match status" value="1"/>
</dbReference>
<comment type="function">
    <text evidence="10">Plays an important role in control of proteasome function. Inhibits the hydrolysis of protein and peptide substrates by the 20S proteasome. Also inhibits the activation of the proteasome by the proteasome regulatory proteins PA700 and PA28.</text>
</comment>
<accession>D4B2U5</accession>
<dbReference type="EMBL" id="ABSU01000030">
    <property type="protein sequence ID" value="EFE30406.1"/>
    <property type="molecule type" value="Genomic_DNA"/>
</dbReference>
<dbReference type="GO" id="GO:0005783">
    <property type="term" value="C:endoplasmic reticulum"/>
    <property type="evidence" value="ECO:0007669"/>
    <property type="project" value="UniProtKB-SubCell"/>
</dbReference>
<dbReference type="InterPro" id="IPR045128">
    <property type="entry name" value="PI31-like"/>
</dbReference>
<dbReference type="Proteomes" id="UP000008866">
    <property type="component" value="Unassembled WGS sequence"/>
</dbReference>